<feature type="transmembrane region" description="Helical" evidence="1">
    <location>
        <begin position="6"/>
        <end position="26"/>
    </location>
</feature>
<evidence type="ECO:0000313" key="3">
    <source>
        <dbReference type="Proteomes" id="UP000218083"/>
    </source>
</evidence>
<evidence type="ECO:0000313" key="2">
    <source>
        <dbReference type="EMBL" id="PAU83688.1"/>
    </source>
</evidence>
<name>A0A2A2FFD8_9EURY</name>
<keyword evidence="1" id="KW-0472">Membrane</keyword>
<dbReference type="RefSeq" id="WP_095636945.1">
    <property type="nucleotide sequence ID" value="NZ_NSKC01000004.1"/>
</dbReference>
<dbReference type="EMBL" id="NSKC01000004">
    <property type="protein sequence ID" value="PAU83688.1"/>
    <property type="molecule type" value="Genomic_DNA"/>
</dbReference>
<dbReference type="OrthoDB" id="271602at2157"/>
<feature type="transmembrane region" description="Helical" evidence="1">
    <location>
        <begin position="152"/>
        <end position="168"/>
    </location>
</feature>
<organism evidence="2 3">
    <name type="scientific">Halorubrum salipaludis</name>
    <dbReference type="NCBI Taxonomy" id="2032630"/>
    <lineage>
        <taxon>Archaea</taxon>
        <taxon>Methanobacteriati</taxon>
        <taxon>Methanobacteriota</taxon>
        <taxon>Stenosarchaea group</taxon>
        <taxon>Halobacteria</taxon>
        <taxon>Halobacteriales</taxon>
        <taxon>Haloferacaceae</taxon>
        <taxon>Halorubrum</taxon>
    </lineage>
</organism>
<protein>
    <submittedName>
        <fullName evidence="2">Peptidase</fullName>
    </submittedName>
</protein>
<evidence type="ECO:0000256" key="1">
    <source>
        <dbReference type="SAM" id="Phobius"/>
    </source>
</evidence>
<comment type="caution">
    <text evidence="2">The sequence shown here is derived from an EMBL/GenBank/DDBJ whole genome shotgun (WGS) entry which is preliminary data.</text>
</comment>
<feature type="transmembrane region" description="Helical" evidence="1">
    <location>
        <begin position="128"/>
        <end position="146"/>
    </location>
</feature>
<sequence length="239" mass="25250">MLTPVFLVGVAAVAFLAVEIGPLYAVDRFRDLREPTDAERGRLDYLRETAGLDVDRVAIERRSADGAEGETGDDAGENAGSIEVAVRGPPRRRVLFLSEAVLDDLDDDVAIGLLAAEAGRVETYYGEFRAVAVAAVVGVLAAIVTATVPFDAGFASLVAVGLAAFWVGRRVQYAADDRAADAVGADRVADAFERAAALRGVEPATGDWSTWFEVQPPLGDRIAALRERDGAENASEDAS</sequence>
<keyword evidence="3" id="KW-1185">Reference proteome</keyword>
<reference evidence="2 3" key="1">
    <citation type="submission" date="2017-08" db="EMBL/GenBank/DDBJ databases">
        <title>The strain WRN001 was isolated from Binhai saline alkaline soil, Tianjin, China.</title>
        <authorList>
            <person name="Liu D."/>
            <person name="Zhang G."/>
        </authorList>
    </citation>
    <scope>NUCLEOTIDE SEQUENCE [LARGE SCALE GENOMIC DNA]</scope>
    <source>
        <strain evidence="2 3">WN019</strain>
    </source>
</reference>
<proteinExistence type="predicted"/>
<dbReference type="AlphaFoldDB" id="A0A2A2FFD8"/>
<gene>
    <name evidence="2" type="ORF">CK500_09255</name>
</gene>
<keyword evidence="1" id="KW-0812">Transmembrane</keyword>
<dbReference type="Proteomes" id="UP000218083">
    <property type="component" value="Unassembled WGS sequence"/>
</dbReference>
<keyword evidence="1" id="KW-1133">Transmembrane helix</keyword>
<accession>A0A2A2FFD8</accession>